<dbReference type="InterPro" id="IPR014710">
    <property type="entry name" value="RmlC-like_jellyroll"/>
</dbReference>
<reference evidence="2 3" key="1">
    <citation type="submission" date="2020-05" db="EMBL/GenBank/DDBJ databases">
        <title>MicrobeNet Type strains.</title>
        <authorList>
            <person name="Nicholson A.C."/>
        </authorList>
    </citation>
    <scope>NUCLEOTIDE SEQUENCE [LARGE SCALE GENOMIC DNA]</scope>
    <source>
        <strain evidence="2 3">JCM 3224</strain>
    </source>
</reference>
<dbReference type="SUPFAM" id="SSF51182">
    <property type="entry name" value="RmlC-like cupins"/>
    <property type="match status" value="1"/>
</dbReference>
<dbReference type="Gene3D" id="2.60.120.10">
    <property type="entry name" value="Jelly Rolls"/>
    <property type="match status" value="1"/>
</dbReference>
<dbReference type="Proteomes" id="UP000586827">
    <property type="component" value="Unassembled WGS sequence"/>
</dbReference>
<evidence type="ECO:0000313" key="2">
    <source>
        <dbReference type="EMBL" id="NNH73762.1"/>
    </source>
</evidence>
<name>A0A849C554_9NOCA</name>
<evidence type="ECO:0000313" key="3">
    <source>
        <dbReference type="Proteomes" id="UP000586827"/>
    </source>
</evidence>
<gene>
    <name evidence="2" type="ORF">HLB23_28570</name>
</gene>
<dbReference type="RefSeq" id="WP_067521938.1">
    <property type="nucleotide sequence ID" value="NZ_JABELX010000011.1"/>
</dbReference>
<evidence type="ECO:0000259" key="1">
    <source>
        <dbReference type="Pfam" id="PF07883"/>
    </source>
</evidence>
<comment type="caution">
    <text evidence="2">The sequence shown here is derived from an EMBL/GenBank/DDBJ whole genome shotgun (WGS) entry which is preliminary data.</text>
</comment>
<dbReference type="AlphaFoldDB" id="A0A849C554"/>
<proteinExistence type="predicted"/>
<accession>A0A849C554</accession>
<feature type="domain" description="Cupin type-2" evidence="1">
    <location>
        <begin position="36"/>
        <end position="102"/>
    </location>
</feature>
<sequence>MPVIRAAETVVHEMHNTRFTAMVRPGTGSTELCVWRIEIAPGTVGVAHTIHREEAFVVLSGTAILTIDGEASPVEVGDAAVANAGSIISLTNPGADPATLLVTTSVGFTGELPDGTIVNPPWVN</sequence>
<dbReference type="Pfam" id="PF07883">
    <property type="entry name" value="Cupin_2"/>
    <property type="match status" value="1"/>
</dbReference>
<organism evidence="2 3">
    <name type="scientific">Nocardia uniformis</name>
    <dbReference type="NCBI Taxonomy" id="53432"/>
    <lineage>
        <taxon>Bacteria</taxon>
        <taxon>Bacillati</taxon>
        <taxon>Actinomycetota</taxon>
        <taxon>Actinomycetes</taxon>
        <taxon>Mycobacteriales</taxon>
        <taxon>Nocardiaceae</taxon>
        <taxon>Nocardia</taxon>
    </lineage>
</organism>
<dbReference type="EMBL" id="JABELX010000011">
    <property type="protein sequence ID" value="NNH73762.1"/>
    <property type="molecule type" value="Genomic_DNA"/>
</dbReference>
<keyword evidence="3" id="KW-1185">Reference proteome</keyword>
<dbReference type="InterPro" id="IPR011051">
    <property type="entry name" value="RmlC_Cupin_sf"/>
</dbReference>
<protein>
    <submittedName>
        <fullName evidence="2">Cupin domain-containing protein</fullName>
    </submittedName>
</protein>
<dbReference type="InterPro" id="IPR013096">
    <property type="entry name" value="Cupin_2"/>
</dbReference>